<organism evidence="6 7">
    <name type="scientific">Babesia microti (strain RI)</name>
    <dbReference type="NCBI Taxonomy" id="1133968"/>
    <lineage>
        <taxon>Eukaryota</taxon>
        <taxon>Sar</taxon>
        <taxon>Alveolata</taxon>
        <taxon>Apicomplexa</taxon>
        <taxon>Aconoidasida</taxon>
        <taxon>Piroplasmida</taxon>
        <taxon>Babesiidae</taxon>
        <taxon>Babesia</taxon>
    </lineage>
</organism>
<dbReference type="CDD" id="cd00472">
    <property type="entry name" value="Ribosomal_L24e_L24"/>
    <property type="match status" value="1"/>
</dbReference>
<dbReference type="GO" id="GO:0003729">
    <property type="term" value="F:mRNA binding"/>
    <property type="evidence" value="ECO:0007669"/>
    <property type="project" value="TreeGrafter"/>
</dbReference>
<dbReference type="EMBL" id="FO082871">
    <property type="protein sequence ID" value="SIO73367.1"/>
    <property type="molecule type" value="Genomic_DNA"/>
</dbReference>
<feature type="compositionally biased region" description="Basic and acidic residues" evidence="4">
    <location>
        <begin position="185"/>
        <end position="205"/>
    </location>
</feature>
<dbReference type="RefSeq" id="XP_021337468.1">
    <property type="nucleotide sequence ID" value="XM_021482877.1"/>
</dbReference>
<proteinExistence type="inferred from homology"/>
<keyword evidence="7" id="KW-1185">Reference proteome</keyword>
<keyword evidence="2 6" id="KW-0689">Ribosomal protein</keyword>
<evidence type="ECO:0000256" key="1">
    <source>
        <dbReference type="ARBA" id="ARBA00005647"/>
    </source>
</evidence>
<dbReference type="PANTHER" id="PTHR10792">
    <property type="entry name" value="60S RIBOSOMAL PROTEIN L24"/>
    <property type="match status" value="1"/>
</dbReference>
<keyword evidence="3" id="KW-0687">Ribonucleoprotein</keyword>
<reference evidence="6 7" key="1">
    <citation type="journal article" date="2012" name="Nucleic Acids Res.">
        <title>Sequencing of the smallest Apicomplexan genome from the human pathogen Babesia microti.</title>
        <authorList>
            <person name="Cornillot E."/>
            <person name="Hadj-Kaddour K."/>
            <person name="Dassouli A."/>
            <person name="Noel B."/>
            <person name="Ranwez V."/>
            <person name="Vacherie B."/>
            <person name="Augagneur Y."/>
            <person name="Bres V."/>
            <person name="Duclos A."/>
            <person name="Randazzo S."/>
            <person name="Carcy B."/>
            <person name="Debierre-Grockiego F."/>
            <person name="Delbecq S."/>
            <person name="Moubri-Menage K."/>
            <person name="Shams-Eldin H."/>
            <person name="Usmani-Brown S."/>
            <person name="Bringaud F."/>
            <person name="Wincker P."/>
            <person name="Vivares C.P."/>
            <person name="Schwarz R.T."/>
            <person name="Schetters T.P."/>
            <person name="Krause P.J."/>
            <person name="Gorenflot A."/>
            <person name="Berry V."/>
            <person name="Barbe V."/>
            <person name="Ben Mamoun C."/>
        </authorList>
    </citation>
    <scope>NUCLEOTIDE SEQUENCE [LARGE SCALE GENOMIC DNA]</scope>
    <source>
        <strain evidence="6 7">RI</strain>
    </source>
</reference>
<dbReference type="FunFam" id="2.30.170.20:FF:000003">
    <property type="entry name" value="60S ribosomal protein L24"/>
    <property type="match status" value="1"/>
</dbReference>
<dbReference type="AlphaFoldDB" id="A0A1N6LWX2"/>
<evidence type="ECO:0000313" key="6">
    <source>
        <dbReference type="EMBL" id="SIO73367.1"/>
    </source>
</evidence>
<dbReference type="GeneID" id="24423530"/>
<dbReference type="SUPFAM" id="SSF57716">
    <property type="entry name" value="Glucocorticoid receptor-like (DNA-binding domain)"/>
    <property type="match status" value="1"/>
</dbReference>
<evidence type="ECO:0000256" key="2">
    <source>
        <dbReference type="ARBA" id="ARBA00022980"/>
    </source>
</evidence>
<evidence type="ECO:0000313" key="7">
    <source>
        <dbReference type="Proteomes" id="UP000002899"/>
    </source>
</evidence>
<feature type="region of interest" description="Disordered" evidence="4">
    <location>
        <begin position="105"/>
        <end position="263"/>
    </location>
</feature>
<feature type="domain" description="Large ribosomal subunit protein eL24-related N-terminal" evidence="5">
    <location>
        <begin position="9"/>
        <end position="71"/>
    </location>
</feature>
<dbReference type="GO" id="GO:0003735">
    <property type="term" value="F:structural constituent of ribosome"/>
    <property type="evidence" value="ECO:0007669"/>
    <property type="project" value="InterPro"/>
</dbReference>
<feature type="compositionally biased region" description="Basic and acidic residues" evidence="4">
    <location>
        <begin position="222"/>
        <end position="250"/>
    </location>
</feature>
<accession>A0A1N6LWX2</accession>
<dbReference type="GO" id="GO:0022625">
    <property type="term" value="C:cytosolic large ribosomal subunit"/>
    <property type="evidence" value="ECO:0007669"/>
    <property type="project" value="TreeGrafter"/>
</dbReference>
<evidence type="ECO:0000256" key="3">
    <source>
        <dbReference type="ARBA" id="ARBA00023274"/>
    </source>
</evidence>
<dbReference type="KEGG" id="bmic:BMR1_01G02266"/>
<dbReference type="Proteomes" id="UP000002899">
    <property type="component" value="Chromosome I"/>
</dbReference>
<dbReference type="Gene3D" id="6.10.250.1270">
    <property type="match status" value="1"/>
</dbReference>
<dbReference type="Pfam" id="PF01246">
    <property type="entry name" value="Ribosomal_L24e"/>
    <property type="match status" value="1"/>
</dbReference>
<dbReference type="GO" id="GO:0002181">
    <property type="term" value="P:cytoplasmic translation"/>
    <property type="evidence" value="ECO:0007669"/>
    <property type="project" value="TreeGrafter"/>
</dbReference>
<reference evidence="6 7" key="3">
    <citation type="journal article" date="2016" name="Sci. Rep.">
        <title>Genome-wide diversity and gene expression profiling of Babesia microti isolates identify polymorphic genes that mediate host-pathogen interactions.</title>
        <authorList>
            <person name="Silva J.C."/>
            <person name="Cornillot E."/>
            <person name="McCracken C."/>
            <person name="Usmani-Brown S."/>
            <person name="Dwivedi A."/>
            <person name="Ifeonu O.O."/>
            <person name="Crabtree J."/>
            <person name="Gotia H.T."/>
            <person name="Virji A.Z."/>
            <person name="Reynes C."/>
            <person name="Colinge J."/>
            <person name="Kumar V."/>
            <person name="Lawres L."/>
            <person name="Pazzi J.E."/>
            <person name="Pablo J.V."/>
            <person name="Hung C."/>
            <person name="Brancato J."/>
            <person name="Kumari P."/>
            <person name="Orvis J."/>
            <person name="Tretina K."/>
            <person name="Chibucos M."/>
            <person name="Ott S."/>
            <person name="Sadzewicz L."/>
            <person name="Sengamalay N."/>
            <person name="Shetty A.C."/>
            <person name="Su Q."/>
            <person name="Tallon L."/>
            <person name="Fraser C.M."/>
            <person name="Frutos R."/>
            <person name="Molina D.M."/>
            <person name="Krause P.J."/>
            <person name="Ben Mamoun C."/>
        </authorList>
    </citation>
    <scope>NUCLEOTIDE SEQUENCE [LARGE SCALE GENOMIC DNA]</scope>
    <source>
        <strain evidence="6 7">RI</strain>
    </source>
</reference>
<dbReference type="InterPro" id="IPR038630">
    <property type="entry name" value="L24e/L24_sf"/>
</dbReference>
<comment type="similarity">
    <text evidence="1">Belongs to the eukaryotic ribosomal protein eL24 family.</text>
</comment>
<dbReference type="InterPro" id="IPR000988">
    <property type="entry name" value="Ribosomal_eL24-rel_N"/>
</dbReference>
<dbReference type="VEuPathDB" id="PiroplasmaDB:BMR1_01G02266"/>
<evidence type="ECO:0000259" key="5">
    <source>
        <dbReference type="Pfam" id="PF01246"/>
    </source>
</evidence>
<dbReference type="PANTHER" id="PTHR10792:SF1">
    <property type="entry name" value="RIBOSOMAL PROTEIN L24"/>
    <property type="match status" value="1"/>
</dbReference>
<dbReference type="Gene3D" id="2.30.170.20">
    <property type="entry name" value="Ribosomal protein L24e"/>
    <property type="match status" value="1"/>
</dbReference>
<feature type="compositionally biased region" description="Basic and acidic residues" evidence="4">
    <location>
        <begin position="159"/>
        <end position="177"/>
    </location>
</feature>
<name>A0A1N6LWX2_BABMR</name>
<dbReference type="InterPro" id="IPR056366">
    <property type="entry name" value="Ribosomal_eL24"/>
</dbReference>
<feature type="compositionally biased region" description="Basic and acidic residues" evidence="4">
    <location>
        <begin position="138"/>
        <end position="151"/>
    </location>
</feature>
<protein>
    <submittedName>
        <fullName evidence="6">60S ribosomal protein L24</fullName>
    </submittedName>
</protein>
<gene>
    <name evidence="6" type="ORF">BMR1_01G02266</name>
</gene>
<sequence>MSTLTTTVKVDICSFSEYRMYPGRGTKFASRDGKVYFFLNSKTSALGHKKIKPIKLRWTQSWRRANKKMQSSTIQRRRTKKTARFQKAIVGLTLEELKSRRLAHNNTSDKAIKDAKMKARKGKQPVAPVSTIQAIQGKYDKKPAHQQDKTLTKTVSDNQAKKQEQTVKAAERPKKIAEQSQKVPEQLKNDSEQKRHEQPTEELPKTKAAKPSKQEQNAPAPHKTEEVKPKKEKVTEEPPKKEKVTEEPPKKTSFMGKLFGRMR</sequence>
<dbReference type="OrthoDB" id="1727108at2759"/>
<evidence type="ECO:0000256" key="4">
    <source>
        <dbReference type="SAM" id="MobiDB-lite"/>
    </source>
</evidence>
<reference evidence="6 7" key="2">
    <citation type="journal article" date="2013" name="PLoS ONE">
        <title>Whole genome mapping and re-organization of the nuclear and mitochondrial genomes of Babesia microti isolates.</title>
        <authorList>
            <person name="Cornillot E."/>
            <person name="Dassouli A."/>
            <person name="Garg A."/>
            <person name="Pachikara N."/>
            <person name="Randazzo S."/>
            <person name="Depoix D."/>
            <person name="Carcy B."/>
            <person name="Delbecq S."/>
            <person name="Frutos R."/>
            <person name="Silva J.C."/>
            <person name="Sutton R."/>
            <person name="Krause P.J."/>
            <person name="Mamoun C.B."/>
        </authorList>
    </citation>
    <scope>NUCLEOTIDE SEQUENCE [LARGE SCALE GENOMIC DNA]</scope>
    <source>
        <strain evidence="6 7">RI</strain>
    </source>
</reference>